<name>A0A0U1NZH6_9BACI</name>
<evidence type="ECO:0000313" key="8">
    <source>
        <dbReference type="EMBL" id="CRK83386.1"/>
    </source>
</evidence>
<feature type="transmembrane region" description="Helical" evidence="6">
    <location>
        <begin position="109"/>
        <end position="131"/>
    </location>
</feature>
<feature type="transmembrane region" description="Helical" evidence="6">
    <location>
        <begin position="172"/>
        <end position="192"/>
    </location>
</feature>
<keyword evidence="5 6" id="KW-0472">Membrane</keyword>
<feature type="transmembrane region" description="Helical" evidence="6">
    <location>
        <begin position="382"/>
        <end position="403"/>
    </location>
</feature>
<organism evidence="8 9">
    <name type="scientific">Neobacillus massiliamazoniensis</name>
    <dbReference type="NCBI Taxonomy" id="1499688"/>
    <lineage>
        <taxon>Bacteria</taxon>
        <taxon>Bacillati</taxon>
        <taxon>Bacillota</taxon>
        <taxon>Bacilli</taxon>
        <taxon>Bacillales</taxon>
        <taxon>Bacillaceae</taxon>
        <taxon>Neobacillus</taxon>
    </lineage>
</organism>
<keyword evidence="9" id="KW-1185">Reference proteome</keyword>
<reference evidence="9" key="1">
    <citation type="submission" date="2015-05" db="EMBL/GenBank/DDBJ databases">
        <authorList>
            <person name="Urmite Genomes"/>
        </authorList>
    </citation>
    <scope>NUCLEOTIDE SEQUENCE [LARGE SCALE GENOMIC DNA]</scope>
    <source>
        <strain evidence="9">LF1</strain>
    </source>
</reference>
<proteinExistence type="predicted"/>
<keyword evidence="4 6" id="KW-1133">Transmembrane helix</keyword>
<feature type="transmembrane region" description="Helical" evidence="6">
    <location>
        <begin position="356"/>
        <end position="376"/>
    </location>
</feature>
<feature type="transmembrane region" description="Helical" evidence="6">
    <location>
        <begin position="264"/>
        <end position="285"/>
    </location>
</feature>
<dbReference type="RefSeq" id="WP_090635819.1">
    <property type="nucleotide sequence ID" value="NZ_CVRB01000003.1"/>
</dbReference>
<dbReference type="Gene3D" id="1.20.1250.20">
    <property type="entry name" value="MFS general substrate transporter like domains"/>
    <property type="match status" value="2"/>
</dbReference>
<accession>A0A0U1NZH6</accession>
<feature type="domain" description="Major facilitator superfamily (MFS) profile" evidence="7">
    <location>
        <begin position="13"/>
        <end position="406"/>
    </location>
</feature>
<evidence type="ECO:0000256" key="6">
    <source>
        <dbReference type="SAM" id="Phobius"/>
    </source>
</evidence>
<feature type="transmembrane region" description="Helical" evidence="6">
    <location>
        <begin position="225"/>
        <end position="244"/>
    </location>
</feature>
<dbReference type="AlphaFoldDB" id="A0A0U1NZH6"/>
<gene>
    <name evidence="8" type="ORF">BN000_03354</name>
</gene>
<dbReference type="PANTHER" id="PTHR23528:SF1">
    <property type="entry name" value="MAJOR FACILITATOR SUPERFAMILY (MFS) PROFILE DOMAIN-CONTAINING PROTEIN"/>
    <property type="match status" value="1"/>
</dbReference>
<feature type="transmembrane region" description="Helical" evidence="6">
    <location>
        <begin position="12"/>
        <end position="34"/>
    </location>
</feature>
<evidence type="ECO:0000256" key="2">
    <source>
        <dbReference type="ARBA" id="ARBA00022448"/>
    </source>
</evidence>
<evidence type="ECO:0000256" key="5">
    <source>
        <dbReference type="ARBA" id="ARBA00023136"/>
    </source>
</evidence>
<sequence length="428" mass="46338">METIKTPFPRLAAGIVIGFGLMLMGFLTTGALLVPLKVMAIDPKGYAASYGLVAGVSAIFALIGNPIGGAISDRSTVAFGRRRLWILLGSLIGSICIMCILFSKTILGVVIAWSAAQFFVNFSWAAFTALIPDQVEESKRGTMSGIFGIIMPVFLTAGMILINIIVHATDAVKFTTFACICAIGPIISLFIIKEGKVEFVKKSDNRSFGEKISNIFPSPKKYPEFSWALFSKFLLMMGYCSSFYLTVMLGNRMHMSPAKITSTYSIIMIVSFVFTAITSLVGGVLSDKARKQKIFLYISSVIIAIGIVLYVIPNVKAFFIASIVISLGGGCFMAVDTAMVSRVLPNKQDTAKDFGIMNVANTLPQSLVPAIAPLLLSIGGWTFFYIFLALMPIICIFTIMPIPDVGHKLKSEREPETNILAGTVVETK</sequence>
<dbReference type="InterPro" id="IPR011701">
    <property type="entry name" value="MFS"/>
</dbReference>
<dbReference type="SUPFAM" id="SSF103473">
    <property type="entry name" value="MFS general substrate transporter"/>
    <property type="match status" value="1"/>
</dbReference>
<dbReference type="EMBL" id="CVRB01000003">
    <property type="protein sequence ID" value="CRK83386.1"/>
    <property type="molecule type" value="Genomic_DNA"/>
</dbReference>
<dbReference type="PROSITE" id="PS50850">
    <property type="entry name" value="MFS"/>
    <property type="match status" value="1"/>
</dbReference>
<evidence type="ECO:0000256" key="4">
    <source>
        <dbReference type="ARBA" id="ARBA00022989"/>
    </source>
</evidence>
<dbReference type="GO" id="GO:0022857">
    <property type="term" value="F:transmembrane transporter activity"/>
    <property type="evidence" value="ECO:0007669"/>
    <property type="project" value="InterPro"/>
</dbReference>
<feature type="transmembrane region" description="Helical" evidence="6">
    <location>
        <begin position="84"/>
        <end position="103"/>
    </location>
</feature>
<dbReference type="STRING" id="1499688.BN000_03354"/>
<feature type="transmembrane region" description="Helical" evidence="6">
    <location>
        <begin position="294"/>
        <end position="312"/>
    </location>
</feature>
<protein>
    <submittedName>
        <fullName evidence="8">Major Facilitator Superfamily protein</fullName>
    </submittedName>
</protein>
<keyword evidence="2" id="KW-0813">Transport</keyword>
<dbReference type="GO" id="GO:0005886">
    <property type="term" value="C:plasma membrane"/>
    <property type="evidence" value="ECO:0007669"/>
    <property type="project" value="UniProtKB-SubCell"/>
</dbReference>
<keyword evidence="3 6" id="KW-0812">Transmembrane</keyword>
<dbReference type="OrthoDB" id="9764596at2"/>
<dbReference type="CDD" id="cd06174">
    <property type="entry name" value="MFS"/>
    <property type="match status" value="1"/>
</dbReference>
<dbReference type="PANTHER" id="PTHR23528">
    <property type="match status" value="1"/>
</dbReference>
<feature type="transmembrane region" description="Helical" evidence="6">
    <location>
        <begin position="143"/>
        <end position="166"/>
    </location>
</feature>
<evidence type="ECO:0000256" key="1">
    <source>
        <dbReference type="ARBA" id="ARBA00004651"/>
    </source>
</evidence>
<feature type="transmembrane region" description="Helical" evidence="6">
    <location>
        <begin position="318"/>
        <end position="335"/>
    </location>
</feature>
<evidence type="ECO:0000259" key="7">
    <source>
        <dbReference type="PROSITE" id="PS50850"/>
    </source>
</evidence>
<comment type="subcellular location">
    <subcellularLocation>
        <location evidence="1">Cell membrane</location>
        <topology evidence="1">Multi-pass membrane protein</topology>
    </subcellularLocation>
</comment>
<feature type="transmembrane region" description="Helical" evidence="6">
    <location>
        <begin position="46"/>
        <end position="63"/>
    </location>
</feature>
<evidence type="ECO:0000313" key="9">
    <source>
        <dbReference type="Proteomes" id="UP000199087"/>
    </source>
</evidence>
<dbReference type="Pfam" id="PF07690">
    <property type="entry name" value="MFS_1"/>
    <property type="match status" value="1"/>
</dbReference>
<dbReference type="InterPro" id="IPR020846">
    <property type="entry name" value="MFS_dom"/>
</dbReference>
<dbReference type="InterPro" id="IPR036259">
    <property type="entry name" value="MFS_trans_sf"/>
</dbReference>
<evidence type="ECO:0000256" key="3">
    <source>
        <dbReference type="ARBA" id="ARBA00022692"/>
    </source>
</evidence>
<dbReference type="Proteomes" id="UP000199087">
    <property type="component" value="Unassembled WGS sequence"/>
</dbReference>